<evidence type="ECO:0000313" key="1">
    <source>
        <dbReference type="EMBL" id="MFA4805132.1"/>
    </source>
</evidence>
<name>A0ABV4T5U6_9EURY</name>
<dbReference type="Proteomes" id="UP001571980">
    <property type="component" value="Unassembled WGS sequence"/>
</dbReference>
<gene>
    <name evidence="1" type="ORF">P8X34_10390</name>
</gene>
<evidence type="ECO:0000313" key="2">
    <source>
        <dbReference type="Proteomes" id="UP001571980"/>
    </source>
</evidence>
<accession>A0ABV4T5U6</accession>
<protein>
    <submittedName>
        <fullName evidence="1">Uncharacterized protein</fullName>
    </submittedName>
</protein>
<reference evidence="1 2" key="1">
    <citation type="submission" date="2023-03" db="EMBL/GenBank/DDBJ databases">
        <title>Speciation in Pyrococcus: adaptation to high temperature as a mechanism.</title>
        <authorList>
            <person name="Gu J."/>
        </authorList>
    </citation>
    <scope>NUCLEOTIDE SEQUENCE [LARGE SCALE GENOMIC DNA]</scope>
    <source>
        <strain evidence="1 2">LMOA34</strain>
    </source>
</reference>
<sequence>MNLLDKILQDDEIRLALETELVVKRVPRHDAEKRKQALKRLIEELLKHDNVKAVNVYSFQDTESLAGEKVYVVPILRDPDNDEAITQAHDKVRQELGASALRDIIVSPYLPVSEKGYTITREDLEEKDELLRWADDSKKLEELTNTINTIHEKVLMSSGGLTIALNKPLPQDTIEAEMTRTLIDIAWAVKEIERKFGKAPETLRGWVKEFAKATALVSEGRLDEALDTLQLLEDRITEKLKLLEGGQE</sequence>
<organism evidence="1 2">
    <name type="scientific">Pyrococcus kukulkanii</name>
    <dbReference type="NCBI Taxonomy" id="1609559"/>
    <lineage>
        <taxon>Archaea</taxon>
        <taxon>Methanobacteriati</taxon>
        <taxon>Methanobacteriota</taxon>
        <taxon>Thermococci</taxon>
        <taxon>Thermococcales</taxon>
        <taxon>Thermococcaceae</taxon>
        <taxon>Pyrococcus</taxon>
    </lineage>
</organism>
<proteinExistence type="predicted"/>
<dbReference type="EMBL" id="JARRIG010000007">
    <property type="protein sequence ID" value="MFA4805132.1"/>
    <property type="molecule type" value="Genomic_DNA"/>
</dbReference>
<comment type="caution">
    <text evidence="1">The sequence shown here is derived from an EMBL/GenBank/DDBJ whole genome shotgun (WGS) entry which is preliminary data.</text>
</comment>
<dbReference type="RefSeq" id="WP_372824491.1">
    <property type="nucleotide sequence ID" value="NZ_JARRIG010000007.1"/>
</dbReference>
<keyword evidence="2" id="KW-1185">Reference proteome</keyword>